<protein>
    <submittedName>
        <fullName evidence="1">Uncharacterized protein</fullName>
    </submittedName>
</protein>
<proteinExistence type="predicted"/>
<accession>A0ACD3AF84</accession>
<evidence type="ECO:0000313" key="1">
    <source>
        <dbReference type="EMBL" id="TFK64034.1"/>
    </source>
</evidence>
<reference evidence="1 2" key="1">
    <citation type="journal article" date="2019" name="Nat. Ecol. Evol.">
        <title>Megaphylogeny resolves global patterns of mushroom evolution.</title>
        <authorList>
            <person name="Varga T."/>
            <person name="Krizsan K."/>
            <person name="Foldi C."/>
            <person name="Dima B."/>
            <person name="Sanchez-Garcia M."/>
            <person name="Sanchez-Ramirez S."/>
            <person name="Szollosi G.J."/>
            <person name="Szarkandi J.G."/>
            <person name="Papp V."/>
            <person name="Albert L."/>
            <person name="Andreopoulos W."/>
            <person name="Angelini C."/>
            <person name="Antonin V."/>
            <person name="Barry K.W."/>
            <person name="Bougher N.L."/>
            <person name="Buchanan P."/>
            <person name="Buyck B."/>
            <person name="Bense V."/>
            <person name="Catcheside P."/>
            <person name="Chovatia M."/>
            <person name="Cooper J."/>
            <person name="Damon W."/>
            <person name="Desjardin D."/>
            <person name="Finy P."/>
            <person name="Geml J."/>
            <person name="Haridas S."/>
            <person name="Hughes K."/>
            <person name="Justo A."/>
            <person name="Karasinski D."/>
            <person name="Kautmanova I."/>
            <person name="Kiss B."/>
            <person name="Kocsube S."/>
            <person name="Kotiranta H."/>
            <person name="LaButti K.M."/>
            <person name="Lechner B.E."/>
            <person name="Liimatainen K."/>
            <person name="Lipzen A."/>
            <person name="Lukacs Z."/>
            <person name="Mihaltcheva S."/>
            <person name="Morgado L.N."/>
            <person name="Niskanen T."/>
            <person name="Noordeloos M.E."/>
            <person name="Ohm R.A."/>
            <person name="Ortiz-Santana B."/>
            <person name="Ovrebo C."/>
            <person name="Racz N."/>
            <person name="Riley R."/>
            <person name="Savchenko A."/>
            <person name="Shiryaev A."/>
            <person name="Soop K."/>
            <person name="Spirin V."/>
            <person name="Szebenyi C."/>
            <person name="Tomsovsky M."/>
            <person name="Tulloss R.E."/>
            <person name="Uehling J."/>
            <person name="Grigoriev I.V."/>
            <person name="Vagvolgyi C."/>
            <person name="Papp T."/>
            <person name="Martin F.M."/>
            <person name="Miettinen O."/>
            <person name="Hibbett D.S."/>
            <person name="Nagy L.G."/>
        </authorList>
    </citation>
    <scope>NUCLEOTIDE SEQUENCE [LARGE SCALE GENOMIC DNA]</scope>
    <source>
        <strain evidence="1 2">NL-1719</strain>
    </source>
</reference>
<evidence type="ECO:0000313" key="2">
    <source>
        <dbReference type="Proteomes" id="UP000308600"/>
    </source>
</evidence>
<keyword evidence="2" id="KW-1185">Reference proteome</keyword>
<name>A0ACD3AF84_9AGAR</name>
<organism evidence="1 2">
    <name type="scientific">Pluteus cervinus</name>
    <dbReference type="NCBI Taxonomy" id="181527"/>
    <lineage>
        <taxon>Eukaryota</taxon>
        <taxon>Fungi</taxon>
        <taxon>Dikarya</taxon>
        <taxon>Basidiomycota</taxon>
        <taxon>Agaricomycotina</taxon>
        <taxon>Agaricomycetes</taxon>
        <taxon>Agaricomycetidae</taxon>
        <taxon>Agaricales</taxon>
        <taxon>Pluteineae</taxon>
        <taxon>Pluteaceae</taxon>
        <taxon>Pluteus</taxon>
    </lineage>
</organism>
<sequence>MVLMRGSLVFTVLPKVKVRISYVSIALCLRHDLSVPSVRSRFQVRLLHSPAATIEEPGMCNLSPPPRPSTDQYFVYIGERLKATSSLEWGSEKRGNLGVIYKLFEQRQPPGRSLPSLRAFANFTSSPSSSLISNLTLIITWSNLSLIFSTRYKQSPLKASPNL</sequence>
<gene>
    <name evidence="1" type="ORF">BDN72DRAFT_289265</name>
</gene>
<dbReference type="EMBL" id="ML208492">
    <property type="protein sequence ID" value="TFK64034.1"/>
    <property type="molecule type" value="Genomic_DNA"/>
</dbReference>
<dbReference type="Proteomes" id="UP000308600">
    <property type="component" value="Unassembled WGS sequence"/>
</dbReference>